<gene>
    <name evidence="6" type="ORF">SAMN05216326_11138</name>
</gene>
<dbReference type="InterPro" id="IPR007867">
    <property type="entry name" value="GMC_OxRtase_C"/>
</dbReference>
<sequence length="619" mass="70555">MSEEVYDYIVVGSGAGGGVVAARLAQAGFRVLVLEAGGDPVSNEGDRCNHHRNVVADYSVPVFHPFAAEHPDLSWDFWVRHYQDNEQQLRDSKYSAQHDGVLYPRAGTLGGCTSHNAMIAVYPDDADWDYIAETMKDDSWSATKMRHYFKRMEDCHYRPISRLFSFLGLDISGHGWRGWLRTEKKILFRALLEYRILKLFLKTRIAIISRGGSLWLKIKRLLRGRFDPNDARLNHIRENGIYYTPLTTARFTRHGTRELLLDAQSKYSENLHIRLHCLASRILFDDTDPERVTGIEYLQGERIYEAHQNCSGEKGLIKHVKVNKEIIIAGGAFNTPQLLMLSGIGPRDHLSDMGIQQKLNLEGVGRNLQDRYEISVVNKMKHPWDFLKGAEFDINDAHYKKWEKYRKGLYATNGVMVSSIMRSSPDKSVPDIFLMGFLGDFHGYYKNYSAELRKPDFLSWTILKAHTCNTGGRVKLAGTDPRKRPYINFHYFNEGTDVNNEDLDGVVEIVKFCREKLSRSIADLVDNEILPGDRNIDKDEVIRDFVKNEAWGHHACGSCAMKPREQNGVVDSKFRVYGTKNLRIVDASIFPKIPGFFILTSIYMAAEKAADDIVAATKS</sequence>
<keyword evidence="7" id="KW-1185">Reference proteome</keyword>
<keyword evidence="4" id="KW-0274">FAD</keyword>
<proteinExistence type="inferred from homology"/>
<dbReference type="PROSITE" id="PS00624">
    <property type="entry name" value="GMC_OXRED_2"/>
    <property type="match status" value="1"/>
</dbReference>
<protein>
    <submittedName>
        <fullName evidence="6">Choline dehydrogenase</fullName>
    </submittedName>
</protein>
<dbReference type="OrthoDB" id="9785276at2"/>
<evidence type="ECO:0000256" key="4">
    <source>
        <dbReference type="ARBA" id="ARBA00022827"/>
    </source>
</evidence>
<reference evidence="7" key="1">
    <citation type="submission" date="2016-10" db="EMBL/GenBank/DDBJ databases">
        <authorList>
            <person name="Varghese N."/>
            <person name="Submissions S."/>
        </authorList>
    </citation>
    <scope>NUCLEOTIDE SEQUENCE [LARGE SCALE GENOMIC DNA]</scope>
    <source>
        <strain evidence="7">Nm71</strain>
    </source>
</reference>
<dbReference type="AlphaFoldDB" id="A0A1I0BL65"/>
<evidence type="ECO:0000256" key="1">
    <source>
        <dbReference type="ARBA" id="ARBA00001974"/>
    </source>
</evidence>
<dbReference type="GO" id="GO:0016614">
    <property type="term" value="F:oxidoreductase activity, acting on CH-OH group of donors"/>
    <property type="evidence" value="ECO:0007669"/>
    <property type="project" value="InterPro"/>
</dbReference>
<name>A0A1I0BL65_9PROT</name>
<evidence type="ECO:0000256" key="2">
    <source>
        <dbReference type="ARBA" id="ARBA00010790"/>
    </source>
</evidence>
<organism evidence="6 7">
    <name type="scientific">Nitrosomonas marina</name>
    <dbReference type="NCBI Taxonomy" id="917"/>
    <lineage>
        <taxon>Bacteria</taxon>
        <taxon>Pseudomonadati</taxon>
        <taxon>Pseudomonadota</taxon>
        <taxon>Betaproteobacteria</taxon>
        <taxon>Nitrosomonadales</taxon>
        <taxon>Nitrosomonadaceae</taxon>
        <taxon>Nitrosomonas</taxon>
    </lineage>
</organism>
<dbReference type="PANTHER" id="PTHR11552:SF147">
    <property type="entry name" value="CHOLINE DEHYDROGENASE, MITOCHONDRIAL"/>
    <property type="match status" value="1"/>
</dbReference>
<dbReference type="SUPFAM" id="SSF54373">
    <property type="entry name" value="FAD-linked reductases, C-terminal domain"/>
    <property type="match status" value="1"/>
</dbReference>
<accession>A0A1I0BL65</accession>
<dbReference type="Gene3D" id="3.30.560.10">
    <property type="entry name" value="Glucose Oxidase, domain 3"/>
    <property type="match status" value="1"/>
</dbReference>
<comment type="similarity">
    <text evidence="2">Belongs to the GMC oxidoreductase family.</text>
</comment>
<dbReference type="Pfam" id="PF00732">
    <property type="entry name" value="GMC_oxred_N"/>
    <property type="match status" value="1"/>
</dbReference>
<dbReference type="Gene3D" id="3.50.50.60">
    <property type="entry name" value="FAD/NAD(P)-binding domain"/>
    <property type="match status" value="1"/>
</dbReference>
<dbReference type="GO" id="GO:0050660">
    <property type="term" value="F:flavin adenine dinucleotide binding"/>
    <property type="evidence" value="ECO:0007669"/>
    <property type="project" value="InterPro"/>
</dbReference>
<dbReference type="PIRSF" id="PIRSF000137">
    <property type="entry name" value="Alcohol_oxidase"/>
    <property type="match status" value="1"/>
</dbReference>
<comment type="cofactor">
    <cofactor evidence="1">
        <name>FAD</name>
        <dbReference type="ChEBI" id="CHEBI:57692"/>
    </cofactor>
</comment>
<dbReference type="EMBL" id="FOIA01000011">
    <property type="protein sequence ID" value="SET07690.1"/>
    <property type="molecule type" value="Genomic_DNA"/>
</dbReference>
<evidence type="ECO:0000259" key="5">
    <source>
        <dbReference type="PROSITE" id="PS00624"/>
    </source>
</evidence>
<dbReference type="RefSeq" id="WP_090657900.1">
    <property type="nucleotide sequence ID" value="NZ_FOIA01000011.1"/>
</dbReference>
<keyword evidence="3" id="KW-0285">Flavoprotein</keyword>
<dbReference type="PANTHER" id="PTHR11552">
    <property type="entry name" value="GLUCOSE-METHANOL-CHOLINE GMC OXIDOREDUCTASE"/>
    <property type="match status" value="1"/>
</dbReference>
<dbReference type="SUPFAM" id="SSF51905">
    <property type="entry name" value="FAD/NAD(P)-binding domain"/>
    <property type="match status" value="1"/>
</dbReference>
<evidence type="ECO:0000313" key="6">
    <source>
        <dbReference type="EMBL" id="SET07690.1"/>
    </source>
</evidence>
<dbReference type="Proteomes" id="UP000199345">
    <property type="component" value="Unassembled WGS sequence"/>
</dbReference>
<dbReference type="Pfam" id="PF05199">
    <property type="entry name" value="GMC_oxred_C"/>
    <property type="match status" value="1"/>
</dbReference>
<feature type="domain" description="Glucose-methanol-choline oxidoreductase N-terminal" evidence="5">
    <location>
        <begin position="331"/>
        <end position="345"/>
    </location>
</feature>
<evidence type="ECO:0000256" key="3">
    <source>
        <dbReference type="ARBA" id="ARBA00022630"/>
    </source>
</evidence>
<evidence type="ECO:0000313" key="7">
    <source>
        <dbReference type="Proteomes" id="UP000199345"/>
    </source>
</evidence>
<dbReference type="InterPro" id="IPR036188">
    <property type="entry name" value="FAD/NAD-bd_sf"/>
</dbReference>
<dbReference type="InterPro" id="IPR012132">
    <property type="entry name" value="GMC_OxRdtase"/>
</dbReference>
<dbReference type="InterPro" id="IPR000172">
    <property type="entry name" value="GMC_OxRdtase_N"/>
</dbReference>